<gene>
    <name evidence="1" type="ORF">NM688_g2134</name>
</gene>
<accession>A0ACC1T998</accession>
<dbReference type="Proteomes" id="UP001148662">
    <property type="component" value="Unassembled WGS sequence"/>
</dbReference>
<evidence type="ECO:0000313" key="1">
    <source>
        <dbReference type="EMBL" id="KAJ3556250.1"/>
    </source>
</evidence>
<comment type="caution">
    <text evidence="1">The sequence shown here is derived from an EMBL/GenBank/DDBJ whole genome shotgun (WGS) entry which is preliminary data.</text>
</comment>
<organism evidence="1 2">
    <name type="scientific">Phlebia brevispora</name>
    <dbReference type="NCBI Taxonomy" id="194682"/>
    <lineage>
        <taxon>Eukaryota</taxon>
        <taxon>Fungi</taxon>
        <taxon>Dikarya</taxon>
        <taxon>Basidiomycota</taxon>
        <taxon>Agaricomycotina</taxon>
        <taxon>Agaricomycetes</taxon>
        <taxon>Polyporales</taxon>
        <taxon>Meruliaceae</taxon>
        <taxon>Phlebia</taxon>
    </lineage>
</organism>
<reference evidence="1" key="1">
    <citation type="submission" date="2022-07" db="EMBL/GenBank/DDBJ databases">
        <title>Genome Sequence of Phlebia brevispora.</title>
        <authorList>
            <person name="Buettner E."/>
        </authorList>
    </citation>
    <scope>NUCLEOTIDE SEQUENCE</scope>
    <source>
        <strain evidence="1">MPL23</strain>
    </source>
</reference>
<name>A0ACC1T998_9APHY</name>
<protein>
    <submittedName>
        <fullName evidence="1">Uncharacterized protein</fullName>
    </submittedName>
</protein>
<dbReference type="EMBL" id="JANHOG010000258">
    <property type="protein sequence ID" value="KAJ3556250.1"/>
    <property type="molecule type" value="Genomic_DNA"/>
</dbReference>
<keyword evidence="2" id="KW-1185">Reference proteome</keyword>
<sequence>MLAAAYASIHLRRTRKHSLPGPSPWPIIGNVLPFRRAYLTLTQLRDVFGPIYTLRFFRTHIVVLSSHQVARELLEGKRSAAFSARPLPRIVELAGMDRGIVFEANATRLRIARNLLKLVLQPRELAEYRAHMEYHIVKLLNDIYEEPDDAVEHIRTLTAGITLRMSHGYDITGRNDPYVEMANETVQNFAKASKPPGYLVDWLPFLAYLPSWLPGMGFKRTALSWRQQYTELAVKGHRMAEGKVHASLTSKALGDGKPVDESILMFTATQLYTGGADTSVSTLSSFILAMMRYPDVQRKAQEELDHVLEGRRLPQYGDRATLPYVESLMKEILRCYPPIPAIYRTNEGEELYGESIIEKNSVIIVNFWGMLHDETVYPDCNTFSPERWLAKQSTQGADPLDVVFGFGRRACPGRHLAEELIFLSMASILALFSITKPLDSSGKPIEPNYEYTDGGIIFPASYRSHIHIRSEEAEQLLKASFNAL</sequence>
<proteinExistence type="predicted"/>
<evidence type="ECO:0000313" key="2">
    <source>
        <dbReference type="Proteomes" id="UP001148662"/>
    </source>
</evidence>